<dbReference type="AlphaFoldDB" id="A0A382C066"/>
<proteinExistence type="predicted"/>
<dbReference type="EMBL" id="UINC01031956">
    <property type="protein sequence ID" value="SVB18817.1"/>
    <property type="molecule type" value="Genomic_DNA"/>
</dbReference>
<feature type="non-terminal residue" evidence="1">
    <location>
        <position position="1"/>
    </location>
</feature>
<gene>
    <name evidence="1" type="ORF">METZ01_LOCUS171671</name>
</gene>
<organism evidence="1">
    <name type="scientific">marine metagenome</name>
    <dbReference type="NCBI Taxonomy" id="408172"/>
    <lineage>
        <taxon>unclassified sequences</taxon>
        <taxon>metagenomes</taxon>
        <taxon>ecological metagenomes</taxon>
    </lineage>
</organism>
<protein>
    <submittedName>
        <fullName evidence="1">Uncharacterized protein</fullName>
    </submittedName>
</protein>
<sequence>AMARPRRQLRDHAAAGPEEMPLNTRCITYGVPNLLAGYNSYFQIVQSREHVVILQELIHDARVIPLGERPHLESGVRQWHGDSRAHYEGNTLVVDTTNYSKAGSYRGISEKVRVVERFTRLDEETLAYEVTFEDPTTWTSPWTLMIPLKRSEGAIFEYACHEGNYGMEGILAGARADETVASVAH</sequence>
<reference evidence="1" key="1">
    <citation type="submission" date="2018-05" db="EMBL/GenBank/DDBJ databases">
        <authorList>
            <person name="Lanie J.A."/>
            <person name="Ng W.-L."/>
            <person name="Kazmierczak K.M."/>
            <person name="Andrzejewski T.M."/>
            <person name="Davidsen T.M."/>
            <person name="Wayne K.J."/>
            <person name="Tettelin H."/>
            <person name="Glass J.I."/>
            <person name="Rusch D."/>
            <person name="Podicherti R."/>
            <person name="Tsui H.-C.T."/>
            <person name="Winkler M.E."/>
        </authorList>
    </citation>
    <scope>NUCLEOTIDE SEQUENCE</scope>
</reference>
<name>A0A382C066_9ZZZZ</name>
<accession>A0A382C066</accession>
<evidence type="ECO:0000313" key="1">
    <source>
        <dbReference type="EMBL" id="SVB18817.1"/>
    </source>
</evidence>